<comment type="catalytic activity">
    <reaction evidence="12 13">
        <text>Endonucleolytic cleavage at a junction such as a reciprocal single-stranded crossover between two homologous DNA duplexes (Holliday junction).</text>
        <dbReference type="EC" id="3.1.21.10"/>
    </reaction>
</comment>
<dbReference type="NCBIfam" id="TIGR00228">
    <property type="entry name" value="ruvC"/>
    <property type="match status" value="1"/>
</dbReference>
<proteinExistence type="inferred from homology"/>
<evidence type="ECO:0000256" key="1">
    <source>
        <dbReference type="ARBA" id="ARBA00009518"/>
    </source>
</evidence>
<organism evidence="15 16">
    <name type="scientific">Candidatus Roizmanbacteria bacterium RIFCSPLOWO2_01_FULL_38_11</name>
    <dbReference type="NCBI Taxonomy" id="1802060"/>
    <lineage>
        <taxon>Bacteria</taxon>
        <taxon>Candidatus Roizmaniibacteriota</taxon>
    </lineage>
</organism>
<keyword evidence="3 13" id="KW-0540">Nuclease</keyword>
<dbReference type="InterPro" id="IPR036397">
    <property type="entry name" value="RNaseH_sf"/>
</dbReference>
<keyword evidence="11 13" id="KW-0234">DNA repair</keyword>
<keyword evidence="4 13" id="KW-0479">Metal-binding</keyword>
<comment type="subcellular location">
    <subcellularLocation>
        <location evidence="13">Cytoplasm</location>
    </subcellularLocation>
</comment>
<dbReference type="InterPro" id="IPR012337">
    <property type="entry name" value="RNaseH-like_sf"/>
</dbReference>
<evidence type="ECO:0000256" key="10">
    <source>
        <dbReference type="ARBA" id="ARBA00023172"/>
    </source>
</evidence>
<feature type="active site" evidence="13">
    <location>
        <position position="140"/>
    </location>
</feature>
<dbReference type="GO" id="GO:0008821">
    <property type="term" value="F:crossover junction DNA endonuclease activity"/>
    <property type="evidence" value="ECO:0007669"/>
    <property type="project" value="UniProtKB-UniRule"/>
</dbReference>
<dbReference type="EMBL" id="MGAK01000023">
    <property type="protein sequence ID" value="OGK44215.1"/>
    <property type="molecule type" value="Genomic_DNA"/>
</dbReference>
<dbReference type="EC" id="3.1.21.10" evidence="13 14"/>
<keyword evidence="5 13" id="KW-0255">Endonuclease</keyword>
<dbReference type="PRINTS" id="PR00696">
    <property type="entry name" value="RSOLVASERUVC"/>
</dbReference>
<protein>
    <recommendedName>
        <fullName evidence="13 14">Crossover junction endodeoxyribonuclease RuvC</fullName>
        <ecNumber evidence="13 14">3.1.21.10</ecNumber>
    </recommendedName>
    <alternativeName>
        <fullName evidence="13">Holliday junction nuclease RuvC</fullName>
    </alternativeName>
    <alternativeName>
        <fullName evidence="13">Holliday junction resolvase RuvC</fullName>
    </alternativeName>
</protein>
<keyword evidence="10 13" id="KW-0233">DNA recombination</keyword>
<feature type="binding site" evidence="13">
    <location>
        <position position="7"/>
    </location>
    <ligand>
        <name>Mg(2+)</name>
        <dbReference type="ChEBI" id="CHEBI:18420"/>
        <label>1</label>
    </ligand>
</feature>
<dbReference type="CDD" id="cd16962">
    <property type="entry name" value="RuvC"/>
    <property type="match status" value="1"/>
</dbReference>
<feature type="binding site" evidence="13">
    <location>
        <position position="67"/>
    </location>
    <ligand>
        <name>Mg(2+)</name>
        <dbReference type="ChEBI" id="CHEBI:18420"/>
        <label>2</label>
    </ligand>
</feature>
<evidence type="ECO:0000256" key="2">
    <source>
        <dbReference type="ARBA" id="ARBA00022490"/>
    </source>
</evidence>
<comment type="function">
    <text evidence="13">The RuvA-RuvB-RuvC complex processes Holliday junction (HJ) DNA during genetic recombination and DNA repair. Endonuclease that resolves HJ intermediates. Cleaves cruciform DNA by making single-stranded nicks across the HJ at symmetrical positions within the homologous arms, yielding a 5'-phosphate and a 3'-hydroxyl group; requires a central core of homology in the junction. The consensus cleavage sequence is 5'-(A/T)TT(C/G)-3'. Cleavage occurs on the 3'-side of the TT dinucleotide at the point of strand exchange. HJ branch migration catalyzed by RuvA-RuvB allows RuvC to scan DNA until it finds its consensus sequence, where it cleaves and resolves the cruciform DNA.</text>
</comment>
<dbReference type="Proteomes" id="UP000179072">
    <property type="component" value="Unassembled WGS sequence"/>
</dbReference>
<sequence>MRILAFDSGIERTGYAFFSIDERKYYLENYGCIITKKTDTLQVRIQSLYEDVKQLINKTPVDYFVFEQLFFNINKKTAISVAQAQGALLSLAGKHSLNVYFISPPQIKQTVTGNGNADKKSVQKMVMMLLNIKEAPKLDDTADAIACGLTFCVLSNSSKG</sequence>
<feature type="binding site" evidence="13">
    <location>
        <position position="140"/>
    </location>
    <ligand>
        <name>Mg(2+)</name>
        <dbReference type="ChEBI" id="CHEBI:18420"/>
        <label>1</label>
    </ligand>
</feature>
<comment type="caution">
    <text evidence="15">The sequence shown here is derived from an EMBL/GenBank/DDBJ whole genome shotgun (WGS) entry which is preliminary data.</text>
</comment>
<gene>
    <name evidence="13" type="primary">ruvC</name>
    <name evidence="15" type="ORF">A2957_01960</name>
</gene>
<dbReference type="GO" id="GO:0006310">
    <property type="term" value="P:DNA recombination"/>
    <property type="evidence" value="ECO:0007669"/>
    <property type="project" value="UniProtKB-UniRule"/>
</dbReference>
<accession>A0A1F7ILK7</accession>
<feature type="active site" evidence="13">
    <location>
        <position position="7"/>
    </location>
</feature>
<evidence type="ECO:0000256" key="11">
    <source>
        <dbReference type="ARBA" id="ARBA00023204"/>
    </source>
</evidence>
<dbReference type="Gene3D" id="3.30.420.10">
    <property type="entry name" value="Ribonuclease H-like superfamily/Ribonuclease H"/>
    <property type="match status" value="1"/>
</dbReference>
<dbReference type="GO" id="GO:0048476">
    <property type="term" value="C:Holliday junction resolvase complex"/>
    <property type="evidence" value="ECO:0007669"/>
    <property type="project" value="UniProtKB-UniRule"/>
</dbReference>
<name>A0A1F7ILK7_9BACT</name>
<dbReference type="GO" id="GO:0003677">
    <property type="term" value="F:DNA binding"/>
    <property type="evidence" value="ECO:0007669"/>
    <property type="project" value="UniProtKB-KW"/>
</dbReference>
<keyword evidence="7 13" id="KW-0378">Hydrolase</keyword>
<evidence type="ECO:0000313" key="15">
    <source>
        <dbReference type="EMBL" id="OGK44215.1"/>
    </source>
</evidence>
<dbReference type="GO" id="GO:0006281">
    <property type="term" value="P:DNA repair"/>
    <property type="evidence" value="ECO:0007669"/>
    <property type="project" value="UniProtKB-UniRule"/>
</dbReference>
<dbReference type="SUPFAM" id="SSF53098">
    <property type="entry name" value="Ribonuclease H-like"/>
    <property type="match status" value="1"/>
</dbReference>
<dbReference type="AlphaFoldDB" id="A0A1F7ILK7"/>
<keyword evidence="6 13" id="KW-0227">DNA damage</keyword>
<evidence type="ECO:0000256" key="8">
    <source>
        <dbReference type="ARBA" id="ARBA00022842"/>
    </source>
</evidence>
<evidence type="ECO:0000256" key="6">
    <source>
        <dbReference type="ARBA" id="ARBA00022763"/>
    </source>
</evidence>
<evidence type="ECO:0000256" key="5">
    <source>
        <dbReference type="ARBA" id="ARBA00022759"/>
    </source>
</evidence>
<evidence type="ECO:0000313" key="16">
    <source>
        <dbReference type="Proteomes" id="UP000179072"/>
    </source>
</evidence>
<dbReference type="Pfam" id="PF02075">
    <property type="entry name" value="RuvC"/>
    <property type="match status" value="1"/>
</dbReference>
<evidence type="ECO:0000256" key="12">
    <source>
        <dbReference type="ARBA" id="ARBA00029354"/>
    </source>
</evidence>
<keyword evidence="2 13" id="KW-0963">Cytoplasm</keyword>
<dbReference type="PANTHER" id="PTHR30194">
    <property type="entry name" value="CROSSOVER JUNCTION ENDODEOXYRIBONUCLEASE RUVC"/>
    <property type="match status" value="1"/>
</dbReference>
<evidence type="ECO:0000256" key="13">
    <source>
        <dbReference type="HAMAP-Rule" id="MF_00034"/>
    </source>
</evidence>
<dbReference type="HAMAP" id="MF_00034">
    <property type="entry name" value="RuvC"/>
    <property type="match status" value="1"/>
</dbReference>
<evidence type="ECO:0000256" key="3">
    <source>
        <dbReference type="ARBA" id="ARBA00022722"/>
    </source>
</evidence>
<dbReference type="STRING" id="1802060.A2957_01960"/>
<comment type="cofactor">
    <cofactor evidence="13">
        <name>Mg(2+)</name>
        <dbReference type="ChEBI" id="CHEBI:18420"/>
    </cofactor>
    <text evidence="13">Binds 2 Mg(2+) ion per subunit.</text>
</comment>
<evidence type="ECO:0000256" key="14">
    <source>
        <dbReference type="NCBIfam" id="TIGR00228"/>
    </source>
</evidence>
<keyword evidence="9 13" id="KW-0238">DNA-binding</keyword>
<evidence type="ECO:0000256" key="7">
    <source>
        <dbReference type="ARBA" id="ARBA00022801"/>
    </source>
</evidence>
<feature type="active site" evidence="13">
    <location>
        <position position="67"/>
    </location>
</feature>
<dbReference type="InterPro" id="IPR002176">
    <property type="entry name" value="X-over_junc_endoDNase_RuvC"/>
</dbReference>
<dbReference type="GO" id="GO:0005737">
    <property type="term" value="C:cytoplasm"/>
    <property type="evidence" value="ECO:0007669"/>
    <property type="project" value="UniProtKB-SubCell"/>
</dbReference>
<keyword evidence="8 13" id="KW-0460">Magnesium</keyword>
<dbReference type="FunFam" id="3.30.420.10:FF:000002">
    <property type="entry name" value="Crossover junction endodeoxyribonuclease RuvC"/>
    <property type="match status" value="1"/>
</dbReference>
<evidence type="ECO:0000256" key="4">
    <source>
        <dbReference type="ARBA" id="ARBA00022723"/>
    </source>
</evidence>
<comment type="subunit">
    <text evidence="13">Homodimer which binds Holliday junction (HJ) DNA. The HJ becomes 2-fold symmetrical on binding to RuvC with unstacked arms; it has a different conformation from HJ DNA in complex with RuvA. In the full resolvosome a probable DNA-RuvA(4)-RuvB(12)-RuvC(2) complex forms which resolves the HJ.</text>
</comment>
<reference evidence="15 16" key="1">
    <citation type="journal article" date="2016" name="Nat. Commun.">
        <title>Thousands of microbial genomes shed light on interconnected biogeochemical processes in an aquifer system.</title>
        <authorList>
            <person name="Anantharaman K."/>
            <person name="Brown C.T."/>
            <person name="Hug L.A."/>
            <person name="Sharon I."/>
            <person name="Castelle C.J."/>
            <person name="Probst A.J."/>
            <person name="Thomas B.C."/>
            <person name="Singh A."/>
            <person name="Wilkins M.J."/>
            <person name="Karaoz U."/>
            <person name="Brodie E.L."/>
            <person name="Williams K.H."/>
            <person name="Hubbard S.S."/>
            <person name="Banfield J.F."/>
        </authorList>
    </citation>
    <scope>NUCLEOTIDE SEQUENCE [LARGE SCALE GENOMIC DNA]</scope>
</reference>
<comment type="similarity">
    <text evidence="1 13">Belongs to the RuvC family.</text>
</comment>
<dbReference type="GO" id="GO:0000287">
    <property type="term" value="F:magnesium ion binding"/>
    <property type="evidence" value="ECO:0007669"/>
    <property type="project" value="UniProtKB-UniRule"/>
</dbReference>
<dbReference type="PANTHER" id="PTHR30194:SF3">
    <property type="entry name" value="CROSSOVER JUNCTION ENDODEOXYRIBONUCLEASE RUVC"/>
    <property type="match status" value="1"/>
</dbReference>
<evidence type="ECO:0000256" key="9">
    <source>
        <dbReference type="ARBA" id="ARBA00023125"/>
    </source>
</evidence>